<evidence type="ECO:0000256" key="3">
    <source>
        <dbReference type="ARBA" id="ARBA00022840"/>
    </source>
</evidence>
<name>A0A926IGY4_9FIRM</name>
<keyword evidence="1" id="KW-0547">Nucleotide-binding</keyword>
<evidence type="ECO:0000256" key="1">
    <source>
        <dbReference type="ARBA" id="ARBA00022741"/>
    </source>
</evidence>
<feature type="domain" description="Carboxyltransferase" evidence="4">
    <location>
        <begin position="23"/>
        <end position="306"/>
    </location>
</feature>
<dbReference type="PANTHER" id="PTHR43309:SF5">
    <property type="entry name" value="5-OXOPROLINASE SUBUNIT C"/>
    <property type="match status" value="1"/>
</dbReference>
<dbReference type="AlphaFoldDB" id="A0A926IGY4"/>
<protein>
    <submittedName>
        <fullName evidence="5">Biotin-dependent carboxyltransferase</fullName>
    </submittedName>
</protein>
<keyword evidence="3" id="KW-0067">ATP-binding</keyword>
<dbReference type="NCBIfam" id="TIGR00724">
    <property type="entry name" value="urea_amlyse_rel"/>
    <property type="match status" value="1"/>
</dbReference>
<keyword evidence="2" id="KW-0378">Hydrolase</keyword>
<dbReference type="RefSeq" id="WP_262394010.1">
    <property type="nucleotide sequence ID" value="NZ_JACRTD010000001.1"/>
</dbReference>
<dbReference type="PANTHER" id="PTHR43309">
    <property type="entry name" value="5-OXOPROLINASE SUBUNIT C"/>
    <property type="match status" value="1"/>
</dbReference>
<dbReference type="GO" id="GO:0005524">
    <property type="term" value="F:ATP binding"/>
    <property type="evidence" value="ECO:0007669"/>
    <property type="project" value="UniProtKB-KW"/>
</dbReference>
<organism evidence="5 6">
    <name type="scientific">Youxingia wuxianensis</name>
    <dbReference type="NCBI Taxonomy" id="2763678"/>
    <lineage>
        <taxon>Bacteria</taxon>
        <taxon>Bacillati</taxon>
        <taxon>Bacillota</taxon>
        <taxon>Clostridia</taxon>
        <taxon>Eubacteriales</taxon>
        <taxon>Oscillospiraceae</taxon>
        <taxon>Youxingia</taxon>
    </lineage>
</organism>
<comment type="caution">
    <text evidence="5">The sequence shown here is derived from an EMBL/GenBank/DDBJ whole genome shotgun (WGS) entry which is preliminary data.</text>
</comment>
<dbReference type="InterPro" id="IPR052708">
    <property type="entry name" value="PxpC"/>
</dbReference>
<dbReference type="InterPro" id="IPR003778">
    <property type="entry name" value="CT_A_B"/>
</dbReference>
<dbReference type="GO" id="GO:0016787">
    <property type="term" value="F:hydrolase activity"/>
    <property type="evidence" value="ECO:0007669"/>
    <property type="project" value="UniProtKB-KW"/>
</dbReference>
<dbReference type="SMART" id="SM00797">
    <property type="entry name" value="AHS2"/>
    <property type="match status" value="1"/>
</dbReference>
<dbReference type="EMBL" id="JACRTD010000001">
    <property type="protein sequence ID" value="MBC8584158.1"/>
    <property type="molecule type" value="Genomic_DNA"/>
</dbReference>
<evidence type="ECO:0000256" key="2">
    <source>
        <dbReference type="ARBA" id="ARBA00022801"/>
    </source>
</evidence>
<reference evidence="5" key="1">
    <citation type="submission" date="2020-08" db="EMBL/GenBank/DDBJ databases">
        <title>Genome public.</title>
        <authorList>
            <person name="Liu C."/>
            <person name="Sun Q."/>
        </authorList>
    </citation>
    <scope>NUCLEOTIDE SEQUENCE</scope>
    <source>
        <strain evidence="5">NSJ-64</strain>
    </source>
</reference>
<keyword evidence="6" id="KW-1185">Reference proteome</keyword>
<sequence length="342" mass="37355">MIEFLNKGFLTTVQDNGRFGYQRFGVPVAGAMDKYSLNIANILVGNHRNSEALEVTGLGCTLKFHTGNIFALSGGDFSPVLNNVPIENNRAYYAAPGSILALGGGMQMCRAYIAFAGGLDVDEVMGSKSTYIKGKMGGIHGRAAQNGDIIKFCAPKTWLPNMEHRFVPKECGPQYSSHPTVRVVLGPQDDHFTKDGIDTLFSYEYEVTQNSDRMGYRLEGPEIEYQPGTDGNIISDGISLGAIQIPNKKPIIMMADRQTTGGYTKIATVITVDLPLIAQLKAGDTLRFAPVDIRTAQQLYVERLTTLRFIRDNLDSSTILSRKVMNVSLDGAAYHVDISEIG</sequence>
<dbReference type="Proteomes" id="UP000623678">
    <property type="component" value="Unassembled WGS sequence"/>
</dbReference>
<evidence type="ECO:0000313" key="6">
    <source>
        <dbReference type="Proteomes" id="UP000623678"/>
    </source>
</evidence>
<dbReference type="Pfam" id="PF02626">
    <property type="entry name" value="CT_A_B"/>
    <property type="match status" value="1"/>
</dbReference>
<dbReference type="InterPro" id="IPR029000">
    <property type="entry name" value="Cyclophilin-like_dom_sf"/>
</dbReference>
<dbReference type="Gene3D" id="2.40.100.10">
    <property type="entry name" value="Cyclophilin-like"/>
    <property type="match status" value="1"/>
</dbReference>
<accession>A0A926IGY4</accession>
<proteinExistence type="predicted"/>
<dbReference type="SUPFAM" id="SSF50891">
    <property type="entry name" value="Cyclophilin-like"/>
    <property type="match status" value="1"/>
</dbReference>
<gene>
    <name evidence="5" type="ORF">H8705_00985</name>
</gene>
<evidence type="ECO:0000313" key="5">
    <source>
        <dbReference type="EMBL" id="MBC8584158.1"/>
    </source>
</evidence>
<evidence type="ECO:0000259" key="4">
    <source>
        <dbReference type="SMART" id="SM00797"/>
    </source>
</evidence>